<sequence length="405" mass="43674">MSLQANLSSPDIATAYQDILNARGIDWVILTYEKASNDLRVQSTGNGLQDLEEEFSDGRIQYAFARVTDPNTRLPKFVQINWCGDGVPEAKKGFFHTHSSAVARFFRGTHVVINARNESDVTPSLIMSRVESASGSKYSAHLEPERKFEPIAPVGTNYTPVGKVDISALRSAVAPTPPKSAIPSISRPFVATHNAPSSSEQTVQFTAVSNAVPAAQVPADAWDAPTRTVSAGSKRPLAVPRPPPSVAAESFSISTGFATVPSSNIPTKPSPEDRIAPIGTAYTPVSLPPPRKLNNPFEARAQAALASQPSPRSTGASSGKMTWSERQALAKKRADEEEIASRAAADPLPSRLSPSMLPNERTEVGKVDVSVLQEIAIMNLEPDAEVSPPLPLHRRRRHLHRLHQL</sequence>
<proteinExistence type="predicted"/>
<reference evidence="1" key="1">
    <citation type="submission" date="2021-03" db="EMBL/GenBank/DDBJ databases">
        <title>Evolutionary priming and transition to the ectomycorrhizal habit in an iconic lineage of mushroom-forming fungi: is preadaptation a requirement?</title>
        <authorList>
            <consortium name="DOE Joint Genome Institute"/>
            <person name="Looney B.P."/>
            <person name="Miyauchi S."/>
            <person name="Morin E."/>
            <person name="Drula E."/>
            <person name="Courty P.E."/>
            <person name="Chicoki N."/>
            <person name="Fauchery L."/>
            <person name="Kohler A."/>
            <person name="Kuo A."/>
            <person name="LaButti K."/>
            <person name="Pangilinan J."/>
            <person name="Lipzen A."/>
            <person name="Riley R."/>
            <person name="Andreopoulos W."/>
            <person name="He G."/>
            <person name="Johnson J."/>
            <person name="Barry K.W."/>
            <person name="Grigoriev I.V."/>
            <person name="Nagy L."/>
            <person name="Hibbett D."/>
            <person name="Henrissat B."/>
            <person name="Matheny P.B."/>
            <person name="Labbe J."/>
            <person name="Martin A.F."/>
        </authorList>
    </citation>
    <scope>NUCLEOTIDE SEQUENCE</scope>
    <source>
        <strain evidence="1">BPL698</strain>
    </source>
</reference>
<comment type="caution">
    <text evidence="1">The sequence shown here is derived from an EMBL/GenBank/DDBJ whole genome shotgun (WGS) entry which is preliminary data.</text>
</comment>
<accession>A0ACC0UMG4</accession>
<dbReference type="EMBL" id="JAGFNK010000008">
    <property type="protein sequence ID" value="KAI9512505.1"/>
    <property type="molecule type" value="Genomic_DNA"/>
</dbReference>
<keyword evidence="2" id="KW-1185">Reference proteome</keyword>
<evidence type="ECO:0000313" key="1">
    <source>
        <dbReference type="EMBL" id="KAI9512505.1"/>
    </source>
</evidence>
<gene>
    <name evidence="1" type="ORF">F5148DRAFT_848842</name>
</gene>
<evidence type="ECO:0000313" key="2">
    <source>
        <dbReference type="Proteomes" id="UP001207468"/>
    </source>
</evidence>
<dbReference type="Proteomes" id="UP001207468">
    <property type="component" value="Unassembled WGS sequence"/>
</dbReference>
<name>A0ACC0UMG4_9AGAM</name>
<organism evidence="1 2">
    <name type="scientific">Russula earlei</name>
    <dbReference type="NCBI Taxonomy" id="71964"/>
    <lineage>
        <taxon>Eukaryota</taxon>
        <taxon>Fungi</taxon>
        <taxon>Dikarya</taxon>
        <taxon>Basidiomycota</taxon>
        <taxon>Agaricomycotina</taxon>
        <taxon>Agaricomycetes</taxon>
        <taxon>Russulales</taxon>
        <taxon>Russulaceae</taxon>
        <taxon>Russula</taxon>
    </lineage>
</organism>
<protein>
    <submittedName>
        <fullName evidence="1">Uncharacterized protein</fullName>
    </submittedName>
</protein>